<dbReference type="Proteomes" id="UP001526225">
    <property type="component" value="Unassembled WGS sequence"/>
</dbReference>
<dbReference type="PANTHER" id="PTHR30603:SF60">
    <property type="entry name" value="RNA POLYMERASE SIGMA FACTOR RPOD"/>
    <property type="match status" value="1"/>
</dbReference>
<feature type="short sequence motif" description="Interaction with polymerase core subunit RpoC" evidence="6">
    <location>
        <begin position="168"/>
        <end position="171"/>
    </location>
</feature>
<name>A0ABT3E394_9LACO</name>
<feature type="region of interest" description="Sigma-70 factor domain-4" evidence="6">
    <location>
        <begin position="312"/>
        <end position="365"/>
    </location>
</feature>
<dbReference type="InterPro" id="IPR007630">
    <property type="entry name" value="RNA_pol_sigma70_r4"/>
</dbReference>
<dbReference type="InterPro" id="IPR012760">
    <property type="entry name" value="RNA_pol_sigma_RpoD_C"/>
</dbReference>
<dbReference type="InterPro" id="IPR007627">
    <property type="entry name" value="RNA_pol_sigma70_r2"/>
</dbReference>
<dbReference type="PROSITE" id="PS00715">
    <property type="entry name" value="SIGMA70_1"/>
    <property type="match status" value="1"/>
</dbReference>
<dbReference type="SUPFAM" id="SSF88946">
    <property type="entry name" value="Sigma2 domain of RNA polymerase sigma factors"/>
    <property type="match status" value="1"/>
</dbReference>
<dbReference type="CDD" id="cd06171">
    <property type="entry name" value="Sigma70_r4"/>
    <property type="match status" value="1"/>
</dbReference>
<dbReference type="NCBIfam" id="TIGR02393">
    <property type="entry name" value="RpoD_Cterm"/>
    <property type="match status" value="1"/>
</dbReference>
<dbReference type="PRINTS" id="PR00046">
    <property type="entry name" value="SIGMA70FCT"/>
</dbReference>
<dbReference type="InterPro" id="IPR000943">
    <property type="entry name" value="RNA_pol_sigma70"/>
</dbReference>
<sequence length="377" mass="43053">MTEEKAQNVSNFSKADLDKAVKKIIKEFKKDKEIREDLLETTLLNPLKLDETQVEEVYAEIESSGISIVDENGEPTERALKNRKTALSAKELKQAADAPTGMKINDPVRMYLKEIGRVSLLTGEQEVHLAERIEEGDELAKQELAEANLRLVVSIAKRYVGRGMQFLDLIQEGNMGLMKAVEKFDYRKGFKFSTYATWWIRQAITRAIADQARTIRIPVHMVETINKLIRIQRNLLQDLGREPTPEEIGAEMDIPTEKVRDILKIAQEPVSLETPIGEEDDSHLGDFIEDNEAISPADSAAYEMLKVQLESVLDTLTPREEQVLRLRFGLDDGRTRTLEEVGKEFGVTRERIRQIEAKALRKLRHPSRSKQLRDFLD</sequence>
<evidence type="ECO:0000256" key="3">
    <source>
        <dbReference type="ARBA" id="ARBA00023082"/>
    </source>
</evidence>
<evidence type="ECO:0000313" key="10">
    <source>
        <dbReference type="Proteomes" id="UP001526225"/>
    </source>
</evidence>
<comment type="similarity">
    <text evidence="6">Belongs to the sigma-70 factor family. RpoD/SigA subfamily.</text>
</comment>
<accession>A0ABT3E394</accession>
<dbReference type="EMBL" id="JAOZFE010000001">
    <property type="protein sequence ID" value="MCW0952879.1"/>
    <property type="molecule type" value="Genomic_DNA"/>
</dbReference>
<dbReference type="Pfam" id="PF00140">
    <property type="entry name" value="Sigma70_r1_2"/>
    <property type="match status" value="1"/>
</dbReference>
<evidence type="ECO:0000259" key="7">
    <source>
        <dbReference type="PROSITE" id="PS00715"/>
    </source>
</evidence>
<dbReference type="InterPro" id="IPR014284">
    <property type="entry name" value="RNA_pol_sigma-70_dom"/>
</dbReference>
<dbReference type="InterPro" id="IPR028630">
    <property type="entry name" value="Sigma70_RpoD"/>
</dbReference>
<dbReference type="NCBIfam" id="NF006666">
    <property type="entry name" value="PRK09210.1"/>
    <property type="match status" value="1"/>
</dbReference>
<dbReference type="InterPro" id="IPR036388">
    <property type="entry name" value="WH-like_DNA-bd_sf"/>
</dbReference>
<evidence type="ECO:0000256" key="4">
    <source>
        <dbReference type="ARBA" id="ARBA00023125"/>
    </source>
</evidence>
<comment type="function">
    <text evidence="6">Sigma factors are initiation factors that promote the attachment of RNA polymerase to specific initiation sites and are then released. This sigma factor is the primary sigma factor during exponential growth.</text>
</comment>
<dbReference type="SUPFAM" id="SSF88659">
    <property type="entry name" value="Sigma3 and sigma4 domains of RNA polymerase sigma factors"/>
    <property type="match status" value="2"/>
</dbReference>
<evidence type="ECO:0000256" key="2">
    <source>
        <dbReference type="ARBA" id="ARBA00023015"/>
    </source>
</evidence>
<keyword evidence="1 6" id="KW-0963">Cytoplasm</keyword>
<gene>
    <name evidence="9" type="primary">rpoD</name>
    <name evidence="6" type="synonym">sigA</name>
    <name evidence="9" type="ORF">OIT44_02190</name>
</gene>
<comment type="caution">
    <text evidence="9">The sequence shown here is derived from an EMBL/GenBank/DDBJ whole genome shotgun (WGS) entry which is preliminary data.</text>
</comment>
<dbReference type="Pfam" id="PF04545">
    <property type="entry name" value="Sigma70_r4"/>
    <property type="match status" value="1"/>
</dbReference>
<keyword evidence="5 6" id="KW-0804">Transcription</keyword>
<dbReference type="InterPro" id="IPR007624">
    <property type="entry name" value="RNA_pol_sigma70_r3"/>
</dbReference>
<proteinExistence type="inferred from homology"/>
<feature type="region of interest" description="Sigma-70 factor domain-2" evidence="6">
    <location>
        <begin position="144"/>
        <end position="214"/>
    </location>
</feature>
<dbReference type="PROSITE" id="PS00716">
    <property type="entry name" value="SIGMA70_2"/>
    <property type="match status" value="1"/>
</dbReference>
<feature type="DNA-binding region" description="H-T-H motif" evidence="6">
    <location>
        <begin position="338"/>
        <end position="357"/>
    </location>
</feature>
<feature type="region of interest" description="Sigma-70 factor domain-3" evidence="6">
    <location>
        <begin position="223"/>
        <end position="299"/>
    </location>
</feature>
<dbReference type="HAMAP" id="MF_00963">
    <property type="entry name" value="Sigma70_RpoD_SigA"/>
    <property type="match status" value="1"/>
</dbReference>
<feature type="domain" description="RNA polymerase sigma-70" evidence="8">
    <location>
        <begin position="337"/>
        <end position="363"/>
    </location>
</feature>
<dbReference type="RefSeq" id="WP_213409477.1">
    <property type="nucleotide sequence ID" value="NZ_CP074441.1"/>
</dbReference>
<organism evidence="9 10">
    <name type="scientific">Weissella ceti</name>
    <dbReference type="NCBI Taxonomy" id="759620"/>
    <lineage>
        <taxon>Bacteria</taxon>
        <taxon>Bacillati</taxon>
        <taxon>Bacillota</taxon>
        <taxon>Bacilli</taxon>
        <taxon>Lactobacillales</taxon>
        <taxon>Lactobacillaceae</taxon>
        <taxon>Weissella</taxon>
    </lineage>
</organism>
<evidence type="ECO:0000256" key="6">
    <source>
        <dbReference type="HAMAP-Rule" id="MF_00963"/>
    </source>
</evidence>
<dbReference type="InterPro" id="IPR013324">
    <property type="entry name" value="RNA_pol_sigma_r3/r4-like"/>
</dbReference>
<dbReference type="Pfam" id="PF04542">
    <property type="entry name" value="Sigma70_r2"/>
    <property type="match status" value="1"/>
</dbReference>
<evidence type="ECO:0000256" key="5">
    <source>
        <dbReference type="ARBA" id="ARBA00023163"/>
    </source>
</evidence>
<dbReference type="Pfam" id="PF04539">
    <property type="entry name" value="Sigma70_r3"/>
    <property type="match status" value="1"/>
</dbReference>
<evidence type="ECO:0000313" key="9">
    <source>
        <dbReference type="EMBL" id="MCW0952879.1"/>
    </source>
</evidence>
<dbReference type="Gene3D" id="1.10.601.10">
    <property type="entry name" value="RNA Polymerase Primary Sigma Factor"/>
    <property type="match status" value="2"/>
</dbReference>
<dbReference type="InterPro" id="IPR050239">
    <property type="entry name" value="Sigma-70_RNA_pol_init_factors"/>
</dbReference>
<reference evidence="9 10" key="1">
    <citation type="submission" date="2022-10" db="EMBL/GenBank/DDBJ databases">
        <title>Weissella fermenti sp. nov., isolated from fermented cabbage.</title>
        <authorList>
            <person name="Lee J.K."/>
            <person name="Baek J.H."/>
            <person name="Choi D.G."/>
            <person name="Kim J.M."/>
            <person name="Jeon C.O."/>
        </authorList>
    </citation>
    <scope>NUCLEOTIDE SEQUENCE [LARGE SCALE GENOMIC DNA]</scope>
    <source>
        <strain evidence="9 10">KACC 18534</strain>
    </source>
</reference>
<dbReference type="InterPro" id="IPR009042">
    <property type="entry name" value="RNA_pol_sigma70_r1_2"/>
</dbReference>
<dbReference type="Gene3D" id="1.10.10.10">
    <property type="entry name" value="Winged helix-like DNA-binding domain superfamily/Winged helix DNA-binding domain"/>
    <property type="match status" value="2"/>
</dbReference>
<comment type="subunit">
    <text evidence="6">Interacts transiently with the RNA polymerase catalytic core.</text>
</comment>
<evidence type="ECO:0000259" key="8">
    <source>
        <dbReference type="PROSITE" id="PS00716"/>
    </source>
</evidence>
<dbReference type="PANTHER" id="PTHR30603">
    <property type="entry name" value="RNA POLYMERASE SIGMA FACTOR RPO"/>
    <property type="match status" value="1"/>
</dbReference>
<keyword evidence="4 6" id="KW-0238">DNA-binding</keyword>
<feature type="domain" description="RNA polymerase sigma-70" evidence="7">
    <location>
        <begin position="168"/>
        <end position="181"/>
    </location>
</feature>
<dbReference type="NCBIfam" id="TIGR02937">
    <property type="entry name" value="sigma70-ECF"/>
    <property type="match status" value="1"/>
</dbReference>
<dbReference type="InterPro" id="IPR013325">
    <property type="entry name" value="RNA_pol_sigma_r2"/>
</dbReference>
<keyword evidence="3 6" id="KW-0731">Sigma factor</keyword>
<protein>
    <recommendedName>
        <fullName evidence="6">RNA polymerase sigma factor SigA</fullName>
    </recommendedName>
</protein>
<keyword evidence="10" id="KW-1185">Reference proteome</keyword>
<comment type="subcellular location">
    <subcellularLocation>
        <location evidence="6">Cytoplasm</location>
    </subcellularLocation>
</comment>
<keyword evidence="2 6" id="KW-0805">Transcription regulation</keyword>
<evidence type="ECO:0000256" key="1">
    <source>
        <dbReference type="ARBA" id="ARBA00022490"/>
    </source>
</evidence>